<dbReference type="Pfam" id="PF00651">
    <property type="entry name" value="BTB"/>
    <property type="match status" value="2"/>
</dbReference>
<feature type="repeat" description="ANK" evidence="3">
    <location>
        <begin position="57"/>
        <end position="85"/>
    </location>
</feature>
<feature type="domain" description="BTB" evidence="4">
    <location>
        <begin position="372"/>
        <end position="454"/>
    </location>
</feature>
<dbReference type="PANTHER" id="PTHR46231:SF1">
    <property type="entry name" value="ANKYRIN REPEAT AND BTB_POZ DOMAIN-CONTAINING PROTEIN 1"/>
    <property type="match status" value="1"/>
</dbReference>
<proteinExistence type="predicted"/>
<gene>
    <name evidence="5" type="primary">ABTB1</name>
    <name evidence="5" type="ORF">HK097_008605</name>
</gene>
<evidence type="ECO:0000256" key="1">
    <source>
        <dbReference type="ARBA" id="ARBA00022737"/>
    </source>
</evidence>
<evidence type="ECO:0000313" key="5">
    <source>
        <dbReference type="EMBL" id="KAJ3050446.1"/>
    </source>
</evidence>
<keyword evidence="1" id="KW-0677">Repeat</keyword>
<dbReference type="Gene3D" id="1.25.40.20">
    <property type="entry name" value="Ankyrin repeat-containing domain"/>
    <property type="match status" value="1"/>
</dbReference>
<dbReference type="InterPro" id="IPR036770">
    <property type="entry name" value="Ankyrin_rpt-contain_sf"/>
</dbReference>
<protein>
    <submittedName>
        <fullName evidence="5">Ankyrin repeat and BTB/POZ domain-containing protein 1</fullName>
    </submittedName>
</protein>
<comment type="caution">
    <text evidence="5">The sequence shown here is derived from an EMBL/GenBank/DDBJ whole genome shotgun (WGS) entry which is preliminary data.</text>
</comment>
<evidence type="ECO:0000313" key="6">
    <source>
        <dbReference type="Proteomes" id="UP001212841"/>
    </source>
</evidence>
<evidence type="ECO:0000259" key="4">
    <source>
        <dbReference type="PROSITE" id="PS50097"/>
    </source>
</evidence>
<dbReference type="PROSITE" id="PS50297">
    <property type="entry name" value="ANK_REP_REGION"/>
    <property type="match status" value="1"/>
</dbReference>
<feature type="domain" description="BTB" evidence="4">
    <location>
        <begin position="134"/>
        <end position="210"/>
    </location>
</feature>
<dbReference type="PROSITE" id="PS50088">
    <property type="entry name" value="ANK_REPEAT"/>
    <property type="match status" value="1"/>
</dbReference>
<accession>A0AAD5SBP4</accession>
<evidence type="ECO:0000256" key="2">
    <source>
        <dbReference type="ARBA" id="ARBA00023043"/>
    </source>
</evidence>
<dbReference type="GO" id="GO:0005737">
    <property type="term" value="C:cytoplasm"/>
    <property type="evidence" value="ECO:0007669"/>
    <property type="project" value="TreeGrafter"/>
</dbReference>
<dbReference type="Pfam" id="PF00023">
    <property type="entry name" value="Ank"/>
    <property type="match status" value="1"/>
</dbReference>
<dbReference type="AlphaFoldDB" id="A0AAD5SBP4"/>
<dbReference type="InterPro" id="IPR002110">
    <property type="entry name" value="Ankyrin_rpt"/>
</dbReference>
<dbReference type="InterPro" id="IPR044515">
    <property type="entry name" value="ABTB1"/>
</dbReference>
<sequence>MFLPYAAAAASNAQEEDHPLFLTLCEECRTGDLSKVKHLVETEEVPINRRDKWDCVPLYYASLCGHIDLVRYLLEAGAHCDPNTFEGERCLYGALNDEIRNVLRAHKLSKAIDTASDYALFTYALWSTPQDHCPDISFYLPHSPLPPSSSTFPAHRAILATRSPFFLLNLLTRWNGSASRRVPVPHHRVHAQTLRATLLYLYTGQAARDVPQEQLEDWMFLCKQWKMMELSDIVQQMIAAAQDERVARSKMAREVVMMRDIKGVQKDVGALLWWILHGGERWLQEEWWRVEKASEIVQGWDVARTIEMFAGFKDRTIIRLWGQDGPSEGGNAQLGGAKLWAGDAPTKNTPNLDSIPKDDIALGLSLLTASDPDVIVKISTTQLPCHRAFLKRSEYFAALLSGRFAEAHDSPIRTTSTTDPTPPTTVDLTSSIPSPKVFNCILEFLYTDRTTLLTPSISHAVLATADLLLLPRLTSRIQTYIVSLPTLPHPGPYTLLRTAWALNLHRLEQHVTRYFAREMLSEGLTEDFTELIRESAESIVGRQETDTIILVDDLRFWIQSECGVDDGEEMWEDEGVEDGSLPEAKKEYIKRMRVLESVLESLGIDM</sequence>
<reference evidence="5" key="1">
    <citation type="submission" date="2020-05" db="EMBL/GenBank/DDBJ databases">
        <title>Phylogenomic resolution of chytrid fungi.</title>
        <authorList>
            <person name="Stajich J.E."/>
            <person name="Amses K."/>
            <person name="Simmons R."/>
            <person name="Seto K."/>
            <person name="Myers J."/>
            <person name="Bonds A."/>
            <person name="Quandt C.A."/>
            <person name="Barry K."/>
            <person name="Liu P."/>
            <person name="Grigoriev I."/>
            <person name="Longcore J.E."/>
            <person name="James T.Y."/>
        </authorList>
    </citation>
    <scope>NUCLEOTIDE SEQUENCE</scope>
    <source>
        <strain evidence="5">JEL0318</strain>
    </source>
</reference>
<name>A0AAD5SBP4_9FUNG</name>
<dbReference type="SMART" id="SM00225">
    <property type="entry name" value="BTB"/>
    <property type="match status" value="2"/>
</dbReference>
<keyword evidence="6" id="KW-1185">Reference proteome</keyword>
<keyword evidence="2 3" id="KW-0040">ANK repeat</keyword>
<dbReference type="SUPFAM" id="SSF48403">
    <property type="entry name" value="Ankyrin repeat"/>
    <property type="match status" value="1"/>
</dbReference>
<dbReference type="InterPro" id="IPR000210">
    <property type="entry name" value="BTB/POZ_dom"/>
</dbReference>
<dbReference type="Proteomes" id="UP001212841">
    <property type="component" value="Unassembled WGS sequence"/>
</dbReference>
<dbReference type="PROSITE" id="PS50097">
    <property type="entry name" value="BTB"/>
    <property type="match status" value="2"/>
</dbReference>
<organism evidence="5 6">
    <name type="scientific">Rhizophlyctis rosea</name>
    <dbReference type="NCBI Taxonomy" id="64517"/>
    <lineage>
        <taxon>Eukaryota</taxon>
        <taxon>Fungi</taxon>
        <taxon>Fungi incertae sedis</taxon>
        <taxon>Chytridiomycota</taxon>
        <taxon>Chytridiomycota incertae sedis</taxon>
        <taxon>Chytridiomycetes</taxon>
        <taxon>Rhizophlyctidales</taxon>
        <taxon>Rhizophlyctidaceae</taxon>
        <taxon>Rhizophlyctis</taxon>
    </lineage>
</organism>
<evidence type="ECO:0000256" key="3">
    <source>
        <dbReference type="PROSITE-ProRule" id="PRU00023"/>
    </source>
</evidence>
<dbReference type="SUPFAM" id="SSF54695">
    <property type="entry name" value="POZ domain"/>
    <property type="match status" value="2"/>
</dbReference>
<dbReference type="InterPro" id="IPR011333">
    <property type="entry name" value="SKP1/BTB/POZ_sf"/>
</dbReference>
<dbReference type="Gene3D" id="3.30.710.10">
    <property type="entry name" value="Potassium Channel Kv1.1, Chain A"/>
    <property type="match status" value="2"/>
</dbReference>
<dbReference type="GO" id="GO:0000151">
    <property type="term" value="C:ubiquitin ligase complex"/>
    <property type="evidence" value="ECO:0007669"/>
    <property type="project" value="TreeGrafter"/>
</dbReference>
<dbReference type="EMBL" id="JADGJD010000513">
    <property type="protein sequence ID" value="KAJ3050446.1"/>
    <property type="molecule type" value="Genomic_DNA"/>
</dbReference>
<dbReference type="PANTHER" id="PTHR46231">
    <property type="entry name" value="ANKYRIN REPEAT AND BTB/POZ DOMAIN-CONTAINING PROTEIN 1"/>
    <property type="match status" value="1"/>
</dbReference>